<dbReference type="EMBL" id="CABVHW010000089">
    <property type="protein sequence ID" value="VVO45254.1"/>
    <property type="molecule type" value="Genomic_DNA"/>
</dbReference>
<evidence type="ECO:0000313" key="1">
    <source>
        <dbReference type="EMBL" id="VVO38417.1"/>
    </source>
</evidence>
<evidence type="ECO:0000313" key="3">
    <source>
        <dbReference type="Proteomes" id="UP000381093"/>
    </source>
</evidence>
<name>A0A5E7G2B1_PSEFL</name>
<reference evidence="2 3" key="1">
    <citation type="submission" date="2019-09" db="EMBL/GenBank/DDBJ databases">
        <authorList>
            <person name="Chandra G."/>
            <person name="Truman W A."/>
        </authorList>
    </citation>
    <scope>NUCLEOTIDE SEQUENCE [LARGE SCALE GENOMIC DNA]</scope>
    <source>
        <strain evidence="2">PS710</strain>
    </source>
</reference>
<dbReference type="AlphaFoldDB" id="A0A5E7G2B1"/>
<gene>
    <name evidence="1" type="ORF">PS710_05621</name>
    <name evidence="2" type="ORF">PS710_06608</name>
</gene>
<accession>A0A5E7G2B1</accession>
<organism evidence="2 3">
    <name type="scientific">Pseudomonas fluorescens</name>
    <dbReference type="NCBI Taxonomy" id="294"/>
    <lineage>
        <taxon>Bacteria</taxon>
        <taxon>Pseudomonadati</taxon>
        <taxon>Pseudomonadota</taxon>
        <taxon>Gammaproteobacteria</taxon>
        <taxon>Pseudomonadales</taxon>
        <taxon>Pseudomonadaceae</taxon>
        <taxon>Pseudomonas</taxon>
    </lineage>
</organism>
<dbReference type="Proteomes" id="UP000381093">
    <property type="component" value="Unassembled WGS sequence"/>
</dbReference>
<dbReference type="EMBL" id="CABVHW010000029">
    <property type="protein sequence ID" value="VVO38417.1"/>
    <property type="molecule type" value="Genomic_DNA"/>
</dbReference>
<protein>
    <submittedName>
        <fullName evidence="2">Uncharacterized protein</fullName>
    </submittedName>
</protein>
<proteinExistence type="predicted"/>
<sequence length="93" mass="10247">MLVVFFEGGELNLVFIRSNGIAIVTYLFLQTRLERFEVGGILGADALPLFQTEHFLDPQIAVGPGTANHRAVIHPGKCVFTNTGFTFLDLQQP</sequence>
<evidence type="ECO:0000313" key="2">
    <source>
        <dbReference type="EMBL" id="VVO45254.1"/>
    </source>
</evidence>